<dbReference type="AlphaFoldDB" id="A0AAD5SNE0"/>
<evidence type="ECO:0000256" key="1">
    <source>
        <dbReference type="SAM" id="MobiDB-lite"/>
    </source>
</evidence>
<comment type="caution">
    <text evidence="2">The sequence shown here is derived from an EMBL/GenBank/DDBJ whole genome shotgun (WGS) entry which is preliminary data.</text>
</comment>
<keyword evidence="3" id="KW-1185">Reference proteome</keyword>
<organism evidence="2 3">
    <name type="scientific">Physocladia obscura</name>
    <dbReference type="NCBI Taxonomy" id="109957"/>
    <lineage>
        <taxon>Eukaryota</taxon>
        <taxon>Fungi</taxon>
        <taxon>Fungi incertae sedis</taxon>
        <taxon>Chytridiomycota</taxon>
        <taxon>Chytridiomycota incertae sedis</taxon>
        <taxon>Chytridiomycetes</taxon>
        <taxon>Chytridiales</taxon>
        <taxon>Chytriomycetaceae</taxon>
        <taxon>Physocladia</taxon>
    </lineage>
</organism>
<gene>
    <name evidence="2" type="ORF">HK100_007909</name>
</gene>
<feature type="compositionally biased region" description="Polar residues" evidence="1">
    <location>
        <begin position="21"/>
        <end position="30"/>
    </location>
</feature>
<name>A0AAD5SNE0_9FUNG</name>
<evidence type="ECO:0000313" key="2">
    <source>
        <dbReference type="EMBL" id="KAJ3088915.1"/>
    </source>
</evidence>
<dbReference type="EMBL" id="JADGJH010003768">
    <property type="protein sequence ID" value="KAJ3088915.1"/>
    <property type="molecule type" value="Genomic_DNA"/>
</dbReference>
<reference evidence="2" key="1">
    <citation type="submission" date="2020-05" db="EMBL/GenBank/DDBJ databases">
        <title>Phylogenomic resolution of chytrid fungi.</title>
        <authorList>
            <person name="Stajich J.E."/>
            <person name="Amses K."/>
            <person name="Simmons R."/>
            <person name="Seto K."/>
            <person name="Myers J."/>
            <person name="Bonds A."/>
            <person name="Quandt C.A."/>
            <person name="Barry K."/>
            <person name="Liu P."/>
            <person name="Grigoriev I."/>
            <person name="Longcore J.E."/>
            <person name="James T.Y."/>
        </authorList>
    </citation>
    <scope>NUCLEOTIDE SEQUENCE</scope>
    <source>
        <strain evidence="2">JEL0513</strain>
    </source>
</reference>
<proteinExistence type="predicted"/>
<dbReference type="Proteomes" id="UP001211907">
    <property type="component" value="Unassembled WGS sequence"/>
</dbReference>
<feature type="compositionally biased region" description="Low complexity" evidence="1">
    <location>
        <begin position="1"/>
        <end position="11"/>
    </location>
</feature>
<evidence type="ECO:0000313" key="3">
    <source>
        <dbReference type="Proteomes" id="UP001211907"/>
    </source>
</evidence>
<sequence>MSTVSDASSSWHSDDDDHETMSTLSETMDSNGHHRYGNRRFSDWSESEPASPPIEWTKSIATPQQQHLQSPAIILTLPALLLPQSSAGSTTASTTAAGTSSPITPAASFAYDKELPPIIEKPLPKIPYYHHTATALTIGKRGSTLTTKTTTTTTTARSGGGAGSKAVAAENGWSNNINSGRNTATKSFRTRSAPAFGDDDDLEKELIDAKMMAAAAATTRMRTMSMTVKQIDGKKNVEEKWWLKIFRFGSFRPK</sequence>
<accession>A0AAD5SNE0</accession>
<protein>
    <submittedName>
        <fullName evidence="2">Uncharacterized protein</fullName>
    </submittedName>
</protein>
<feature type="region of interest" description="Disordered" evidence="1">
    <location>
        <begin position="1"/>
        <end position="55"/>
    </location>
</feature>